<organism evidence="1 2">
    <name type="scientific">Winkia neuii</name>
    <dbReference type="NCBI Taxonomy" id="33007"/>
    <lineage>
        <taxon>Bacteria</taxon>
        <taxon>Bacillati</taxon>
        <taxon>Actinomycetota</taxon>
        <taxon>Actinomycetes</taxon>
        <taxon>Actinomycetales</taxon>
        <taxon>Actinomycetaceae</taxon>
        <taxon>Winkia</taxon>
    </lineage>
</organism>
<dbReference type="Proteomes" id="UP000235122">
    <property type="component" value="Unassembled WGS sequence"/>
</dbReference>
<name>A0A2I1IMN1_9ACTO</name>
<protein>
    <submittedName>
        <fullName evidence="1">Uncharacterized protein</fullName>
    </submittedName>
</protein>
<evidence type="ECO:0000313" key="2">
    <source>
        <dbReference type="Proteomes" id="UP000235122"/>
    </source>
</evidence>
<reference evidence="1 2" key="1">
    <citation type="submission" date="2017-12" db="EMBL/GenBank/DDBJ databases">
        <title>Phylogenetic diversity of female urinary microbiome.</title>
        <authorList>
            <person name="Thomas-White K."/>
            <person name="Wolfe A.J."/>
        </authorList>
    </citation>
    <scope>NUCLEOTIDE SEQUENCE [LARGE SCALE GENOMIC DNA]</scope>
    <source>
        <strain evidence="1 2">UMB0402</strain>
    </source>
</reference>
<accession>A0A2I1IMN1</accession>
<sequence length="165" mass="17634">MVTAMSQTAASQLTGRAVATALARLAACGAMLQGVDVRLASREILTAVPTASDSDVTAGTSALIKANPPFIKLPDLIERVGIENRKRRNNKTVDAPIRGLPANLSAEQTRQWVRTYQSTIKAGIDPIEAVNAANYEAGIVQPANTLPPSRQQYLNHKINTFGKTL</sequence>
<evidence type="ECO:0000313" key="1">
    <source>
        <dbReference type="EMBL" id="PKY72388.1"/>
    </source>
</evidence>
<dbReference type="AlphaFoldDB" id="A0A2I1IMN1"/>
<keyword evidence="2" id="KW-1185">Reference proteome</keyword>
<proteinExistence type="predicted"/>
<dbReference type="EMBL" id="PKKO01000003">
    <property type="protein sequence ID" value="PKY72388.1"/>
    <property type="molecule type" value="Genomic_DNA"/>
</dbReference>
<gene>
    <name evidence="1" type="ORF">CYJ19_05970</name>
</gene>
<comment type="caution">
    <text evidence="1">The sequence shown here is derived from an EMBL/GenBank/DDBJ whole genome shotgun (WGS) entry which is preliminary data.</text>
</comment>